<dbReference type="EMBL" id="JACGBB010000001">
    <property type="protein sequence ID" value="MBZ7986640.1"/>
    <property type="molecule type" value="Genomic_DNA"/>
</dbReference>
<feature type="binding site" evidence="17">
    <location>
        <position position="6"/>
    </location>
    <ligand>
        <name>[4Fe-4S] cluster</name>
        <dbReference type="ChEBI" id="CHEBI:49883"/>
    </ligand>
</feature>
<evidence type="ECO:0000313" key="19">
    <source>
        <dbReference type="Proteomes" id="UP000786183"/>
    </source>
</evidence>
<dbReference type="Proteomes" id="UP000786183">
    <property type="component" value="Unassembled WGS sequence"/>
</dbReference>
<keyword evidence="11 17" id="KW-0408">Iron</keyword>
<keyword evidence="19" id="KW-1185">Reference proteome</keyword>
<dbReference type="PANTHER" id="PTHR36701:SF1">
    <property type="entry name" value="EPOXYQUEUOSINE REDUCTASE QUEH"/>
    <property type="match status" value="1"/>
</dbReference>
<evidence type="ECO:0000256" key="10">
    <source>
        <dbReference type="ARBA" id="ARBA00023002"/>
    </source>
</evidence>
<dbReference type="RefSeq" id="WP_172232486.1">
    <property type="nucleotide sequence ID" value="NZ_CP035946.1"/>
</dbReference>
<evidence type="ECO:0000256" key="9">
    <source>
        <dbReference type="ARBA" id="ARBA00022785"/>
    </source>
</evidence>
<evidence type="ECO:0000256" key="11">
    <source>
        <dbReference type="ARBA" id="ARBA00023004"/>
    </source>
</evidence>
<evidence type="ECO:0000256" key="12">
    <source>
        <dbReference type="ARBA" id="ARBA00023014"/>
    </source>
</evidence>
<comment type="catalytic activity">
    <reaction evidence="16 17">
        <text>epoxyqueuosine(34) in tRNA + AH2 = queuosine(34) in tRNA + A + H2O</text>
        <dbReference type="Rhea" id="RHEA:32159"/>
        <dbReference type="Rhea" id="RHEA-COMP:18571"/>
        <dbReference type="Rhea" id="RHEA-COMP:18582"/>
        <dbReference type="ChEBI" id="CHEBI:13193"/>
        <dbReference type="ChEBI" id="CHEBI:15377"/>
        <dbReference type="ChEBI" id="CHEBI:17499"/>
        <dbReference type="ChEBI" id="CHEBI:194431"/>
        <dbReference type="ChEBI" id="CHEBI:194443"/>
        <dbReference type="EC" id="1.17.99.6"/>
    </reaction>
</comment>
<feature type="binding site" evidence="17">
    <location>
        <position position="7"/>
    </location>
    <ligand>
        <name>[4Fe-4S] cluster</name>
        <dbReference type="ChEBI" id="CHEBI:49883"/>
    </ligand>
</feature>
<keyword evidence="14 17" id="KW-0676">Redox-active center</keyword>
<dbReference type="InterPro" id="IPR003828">
    <property type="entry name" value="QueH"/>
</dbReference>
<keyword evidence="13 17" id="KW-1015">Disulfide bond</keyword>
<dbReference type="Pfam" id="PF02677">
    <property type="entry name" value="QueH"/>
    <property type="match status" value="1"/>
</dbReference>
<name>A0ABS7WPF0_9BACT</name>
<gene>
    <name evidence="17" type="primary">queH</name>
    <name evidence="18" type="ORF">AVCANL283_00740</name>
</gene>
<evidence type="ECO:0000256" key="16">
    <source>
        <dbReference type="ARBA" id="ARBA00047415"/>
    </source>
</evidence>
<keyword evidence="7 17" id="KW-0819">tRNA processing</keyword>
<proteinExistence type="inferred from homology"/>
<evidence type="ECO:0000256" key="13">
    <source>
        <dbReference type="ARBA" id="ARBA00023157"/>
    </source>
</evidence>
<evidence type="ECO:0000256" key="17">
    <source>
        <dbReference type="HAMAP-Rule" id="MF_02089"/>
    </source>
</evidence>
<evidence type="ECO:0000256" key="3">
    <source>
        <dbReference type="ARBA" id="ARBA00008207"/>
    </source>
</evidence>
<feature type="binding site" evidence="17">
    <location>
        <position position="87"/>
    </location>
    <ligand>
        <name>[4Fe-4S] cluster</name>
        <dbReference type="ChEBI" id="CHEBI:49883"/>
    </ligand>
</feature>
<protein>
    <recommendedName>
        <fullName evidence="5 17">Epoxyqueuosine reductase QueH</fullName>
        <ecNumber evidence="4 17">1.17.99.6</ecNumber>
    </recommendedName>
    <alternativeName>
        <fullName evidence="15 17">Queuosine biosynthesis protein QueH</fullName>
    </alternativeName>
</protein>
<keyword evidence="10 17" id="KW-0560">Oxidoreductase</keyword>
<comment type="similarity">
    <text evidence="3 17">Belongs to the QueH family.</text>
</comment>
<evidence type="ECO:0000256" key="14">
    <source>
        <dbReference type="ARBA" id="ARBA00023284"/>
    </source>
</evidence>
<comment type="pathway">
    <text evidence="2 17">tRNA modification; tRNA-queuosine biosynthesis.</text>
</comment>
<dbReference type="HAMAP" id="MF_02089">
    <property type="entry name" value="QueH"/>
    <property type="match status" value="1"/>
</dbReference>
<evidence type="ECO:0000256" key="7">
    <source>
        <dbReference type="ARBA" id="ARBA00022694"/>
    </source>
</evidence>
<organism evidence="18 19">
    <name type="scientific">Campylobacter canadensis</name>
    <dbReference type="NCBI Taxonomy" id="449520"/>
    <lineage>
        <taxon>Bacteria</taxon>
        <taxon>Pseudomonadati</taxon>
        <taxon>Campylobacterota</taxon>
        <taxon>Epsilonproteobacteria</taxon>
        <taxon>Campylobacterales</taxon>
        <taxon>Campylobacteraceae</taxon>
        <taxon>Campylobacter</taxon>
    </lineage>
</organism>
<dbReference type="EC" id="1.17.99.6" evidence="4 17"/>
<keyword evidence="8 17" id="KW-0479">Metal-binding</keyword>
<evidence type="ECO:0000256" key="2">
    <source>
        <dbReference type="ARBA" id="ARBA00004691"/>
    </source>
</evidence>
<evidence type="ECO:0000313" key="18">
    <source>
        <dbReference type="EMBL" id="MBZ7986640.1"/>
    </source>
</evidence>
<keyword evidence="6 17" id="KW-0004">4Fe-4S</keyword>
<accession>A0ABS7WPF0</accession>
<feature type="binding site" evidence="17">
    <location>
        <position position="90"/>
    </location>
    <ligand>
        <name>[4Fe-4S] cluster</name>
        <dbReference type="ChEBI" id="CHEBI:49883"/>
    </ligand>
</feature>
<evidence type="ECO:0000256" key="15">
    <source>
        <dbReference type="ARBA" id="ARBA00031446"/>
    </source>
</evidence>
<dbReference type="PANTHER" id="PTHR36701">
    <property type="entry name" value="EPOXYQUEUOSINE REDUCTASE QUEH"/>
    <property type="match status" value="1"/>
</dbReference>
<comment type="function">
    <text evidence="1 17">Catalyzes the conversion of epoxyqueuosine (oQ) to queuosine (Q), which is a hypermodified base found in the wobble positions of tRNA(Asp), tRNA(Asn), tRNA(His) and tRNA(Tyr).</text>
</comment>
<evidence type="ECO:0000256" key="4">
    <source>
        <dbReference type="ARBA" id="ARBA00012622"/>
    </source>
</evidence>
<feature type="disulfide bond" description="Redox-active" evidence="17">
    <location>
        <begin position="169"/>
        <end position="171"/>
    </location>
</feature>
<comment type="caution">
    <text evidence="18">The sequence shown here is derived from an EMBL/GenBank/DDBJ whole genome shotgun (WGS) entry which is preliminary data.</text>
</comment>
<evidence type="ECO:0000256" key="8">
    <source>
        <dbReference type="ARBA" id="ARBA00022723"/>
    </source>
</evidence>
<sequence>MLVHICCSVDSHYFLQELRKLLPKERLIGYFYDPNIHPLSEYELRYFDVKRSCDKLGIELIKGEYDYNEWINYVKGYENEPERGKRCQKCFDFRLESSANLAVKLGEKTFTTTLLTSPKKDLEQLNLSMQEALKGKNLDFFCVDFRKNGGINKQLELAKKDKLYHQNYCGCIYGLNKQKSENELIKELSTSIYKDLILPSSAEQRLQIFSSLKDENEIIRKKILNYRLLYAKTFCKNEFFKSFILFYSHFTTSKISLSLDTNKDVNYCNKDGLCVLTFAYANRFFSLKSFDELCKNAISINKQNELRKHLFGDYSLNPIIILEQIPKKLEIIAKSIIFDDFEFCLL</sequence>
<keyword evidence="9 17" id="KW-0671">Queuosine biosynthesis</keyword>
<evidence type="ECO:0000256" key="6">
    <source>
        <dbReference type="ARBA" id="ARBA00022485"/>
    </source>
</evidence>
<reference evidence="18 19" key="1">
    <citation type="submission" date="2020-07" db="EMBL/GenBank/DDBJ databases">
        <title>Transfer of Campylobacter canadensis to the novel genus Avispirillum gen. nov., that also includes two novel species recovered from migratory waterfowl: Avispirillum anseris sp. nov. and Avispirillum brantae sp. nov.</title>
        <authorList>
            <person name="Miller W.G."/>
            <person name="Chapman M.H."/>
            <person name="Yee E."/>
            <person name="Inglis G.D."/>
        </authorList>
    </citation>
    <scope>NUCLEOTIDE SEQUENCE [LARGE SCALE GENOMIC DNA]</scope>
    <source>
        <strain evidence="18 19">L283</strain>
    </source>
</reference>
<evidence type="ECO:0000256" key="1">
    <source>
        <dbReference type="ARBA" id="ARBA00002268"/>
    </source>
</evidence>
<evidence type="ECO:0000256" key="5">
    <source>
        <dbReference type="ARBA" id="ARBA00016895"/>
    </source>
</evidence>
<keyword evidence="12 17" id="KW-0411">Iron-sulfur</keyword>